<evidence type="ECO:0000313" key="2">
    <source>
        <dbReference type="Proteomes" id="UP001258017"/>
    </source>
</evidence>
<proteinExistence type="predicted"/>
<organism evidence="1 2">
    <name type="scientific">Odynerus spinipes</name>
    <dbReference type="NCBI Taxonomy" id="1348599"/>
    <lineage>
        <taxon>Eukaryota</taxon>
        <taxon>Metazoa</taxon>
        <taxon>Ecdysozoa</taxon>
        <taxon>Arthropoda</taxon>
        <taxon>Hexapoda</taxon>
        <taxon>Insecta</taxon>
        <taxon>Pterygota</taxon>
        <taxon>Neoptera</taxon>
        <taxon>Endopterygota</taxon>
        <taxon>Hymenoptera</taxon>
        <taxon>Apocrita</taxon>
        <taxon>Aculeata</taxon>
        <taxon>Vespoidea</taxon>
        <taxon>Vespidae</taxon>
        <taxon>Eumeninae</taxon>
        <taxon>Odynerus</taxon>
    </lineage>
</organism>
<protein>
    <submittedName>
        <fullName evidence="1">Uncharacterized protein</fullName>
    </submittedName>
</protein>
<evidence type="ECO:0000313" key="1">
    <source>
        <dbReference type="EMBL" id="KAK2586686.1"/>
    </source>
</evidence>
<dbReference type="AlphaFoldDB" id="A0AAD9RWS4"/>
<gene>
    <name evidence="1" type="ORF">KPH14_011728</name>
</gene>
<name>A0AAD9RWS4_9HYME</name>
<sequence length="208" mass="23997">MSTIFNVFNNLNEHKRFLTGEHLKETKITGQVKKVEQYKPKGLSLRSKSDLNIPTNNYSTPLKKDDSNNLFFSKSELPNKQLLQVPKEFTKTESSELNKEKVLEENIFKEPSGLENMYKQVFPEPEDLAPYYDPQLELDDVYNISLENEFSKFMLNIQDDTDEGLGSDLEELSFVEMPTVLLPSGFIDNEYENYGSPELPDISDDDTF</sequence>
<dbReference type="Proteomes" id="UP001258017">
    <property type="component" value="Unassembled WGS sequence"/>
</dbReference>
<keyword evidence="2" id="KW-1185">Reference proteome</keyword>
<comment type="caution">
    <text evidence="1">The sequence shown here is derived from an EMBL/GenBank/DDBJ whole genome shotgun (WGS) entry which is preliminary data.</text>
</comment>
<accession>A0AAD9RWS4</accession>
<dbReference type="EMBL" id="JAIFRP010000011">
    <property type="protein sequence ID" value="KAK2586686.1"/>
    <property type="molecule type" value="Genomic_DNA"/>
</dbReference>
<reference evidence="1" key="1">
    <citation type="submission" date="2021-08" db="EMBL/GenBank/DDBJ databases">
        <authorList>
            <person name="Misof B."/>
            <person name="Oliver O."/>
            <person name="Podsiadlowski L."/>
            <person name="Donath A."/>
            <person name="Peters R."/>
            <person name="Mayer C."/>
            <person name="Rust J."/>
            <person name="Gunkel S."/>
            <person name="Lesny P."/>
            <person name="Martin S."/>
            <person name="Oeyen J.P."/>
            <person name="Petersen M."/>
            <person name="Panagiotis P."/>
            <person name="Wilbrandt J."/>
            <person name="Tanja T."/>
        </authorList>
    </citation>
    <scope>NUCLEOTIDE SEQUENCE</scope>
    <source>
        <strain evidence="1">GBR_01_08_01A</strain>
        <tissue evidence="1">Thorax + abdomen</tissue>
    </source>
</reference>
<reference evidence="1" key="2">
    <citation type="journal article" date="2023" name="Commun. Biol.">
        <title>Intrasexual cuticular hydrocarbon dimorphism in a wasp sheds light on hydrocarbon biosynthesis genes in Hymenoptera.</title>
        <authorList>
            <person name="Moris V.C."/>
            <person name="Podsiadlowski L."/>
            <person name="Martin S."/>
            <person name="Oeyen J.P."/>
            <person name="Donath A."/>
            <person name="Petersen M."/>
            <person name="Wilbrandt J."/>
            <person name="Misof B."/>
            <person name="Liedtke D."/>
            <person name="Thamm M."/>
            <person name="Scheiner R."/>
            <person name="Schmitt T."/>
            <person name="Niehuis O."/>
        </authorList>
    </citation>
    <scope>NUCLEOTIDE SEQUENCE</scope>
    <source>
        <strain evidence="1">GBR_01_08_01A</strain>
    </source>
</reference>